<feature type="compositionally biased region" description="Acidic residues" evidence="1">
    <location>
        <begin position="1"/>
        <end position="11"/>
    </location>
</feature>
<protein>
    <submittedName>
        <fullName evidence="2">Uncharacterized protein</fullName>
    </submittedName>
</protein>
<dbReference type="EMBL" id="JAIVGD010000002">
    <property type="protein sequence ID" value="KAH0779910.1"/>
    <property type="molecule type" value="Genomic_DNA"/>
</dbReference>
<accession>A0ABQ7WIS0</accession>
<dbReference type="Proteomes" id="UP000826656">
    <property type="component" value="Unassembled WGS sequence"/>
</dbReference>
<sequence length="212" mass="23854">MLAQDEQEGGEEGEKLDLNAVDTNGDTPGIQMSNNKEKSTKRQGGTRENDFTEGNSQAGIKNIETSGHTENNHQSSKKGGGRTERSIDKDGSIKENYEGKDQRTEDKFNDSSSCNMLESCRKLGRNNFMEIEDIEIRKSPNLIEEDDEVLQHRKDTEEDEDIEYNIQQISKAGDLSPRHTNSLKYGARKGKRTLPLQVQTRSSREKASNSDQ</sequence>
<feature type="region of interest" description="Disordered" evidence="1">
    <location>
        <begin position="1"/>
        <end position="114"/>
    </location>
</feature>
<feature type="compositionally biased region" description="Basic and acidic residues" evidence="1">
    <location>
        <begin position="35"/>
        <end position="50"/>
    </location>
</feature>
<feature type="region of interest" description="Disordered" evidence="1">
    <location>
        <begin position="167"/>
        <end position="212"/>
    </location>
</feature>
<keyword evidence="3" id="KW-1185">Reference proteome</keyword>
<evidence type="ECO:0000313" key="3">
    <source>
        <dbReference type="Proteomes" id="UP000826656"/>
    </source>
</evidence>
<proteinExistence type="predicted"/>
<name>A0ABQ7WIS0_SOLTU</name>
<evidence type="ECO:0000313" key="2">
    <source>
        <dbReference type="EMBL" id="KAH0779910.1"/>
    </source>
</evidence>
<reference evidence="2 3" key="1">
    <citation type="journal article" date="2021" name="bioRxiv">
        <title>Chromosome-scale and haplotype-resolved genome assembly of a tetraploid potato cultivar.</title>
        <authorList>
            <person name="Sun H."/>
            <person name="Jiao W.-B."/>
            <person name="Krause K."/>
            <person name="Campoy J.A."/>
            <person name="Goel M."/>
            <person name="Folz-Donahue K."/>
            <person name="Kukat C."/>
            <person name="Huettel B."/>
            <person name="Schneeberger K."/>
        </authorList>
    </citation>
    <scope>NUCLEOTIDE SEQUENCE [LARGE SCALE GENOMIC DNA]</scope>
    <source>
        <strain evidence="2">SolTubOtavaFocal</strain>
        <tissue evidence="2">Leaves</tissue>
    </source>
</reference>
<evidence type="ECO:0000256" key="1">
    <source>
        <dbReference type="SAM" id="MobiDB-lite"/>
    </source>
</evidence>
<comment type="caution">
    <text evidence="2">The sequence shown here is derived from an EMBL/GenBank/DDBJ whole genome shotgun (WGS) entry which is preliminary data.</text>
</comment>
<organism evidence="2 3">
    <name type="scientific">Solanum tuberosum</name>
    <name type="common">Potato</name>
    <dbReference type="NCBI Taxonomy" id="4113"/>
    <lineage>
        <taxon>Eukaryota</taxon>
        <taxon>Viridiplantae</taxon>
        <taxon>Streptophyta</taxon>
        <taxon>Embryophyta</taxon>
        <taxon>Tracheophyta</taxon>
        <taxon>Spermatophyta</taxon>
        <taxon>Magnoliopsida</taxon>
        <taxon>eudicotyledons</taxon>
        <taxon>Gunneridae</taxon>
        <taxon>Pentapetalae</taxon>
        <taxon>asterids</taxon>
        <taxon>lamiids</taxon>
        <taxon>Solanales</taxon>
        <taxon>Solanaceae</taxon>
        <taxon>Solanoideae</taxon>
        <taxon>Solaneae</taxon>
        <taxon>Solanum</taxon>
    </lineage>
</organism>
<feature type="compositionally biased region" description="Polar residues" evidence="1">
    <location>
        <begin position="21"/>
        <end position="34"/>
    </location>
</feature>
<feature type="compositionally biased region" description="Basic and acidic residues" evidence="1">
    <location>
        <begin position="81"/>
        <end position="109"/>
    </location>
</feature>
<feature type="compositionally biased region" description="Polar residues" evidence="1">
    <location>
        <begin position="52"/>
        <end position="74"/>
    </location>
</feature>
<gene>
    <name evidence="2" type="ORF">KY290_006337</name>
</gene>
<feature type="compositionally biased region" description="Basic and acidic residues" evidence="1">
    <location>
        <begin position="202"/>
        <end position="212"/>
    </location>
</feature>